<proteinExistence type="predicted"/>
<dbReference type="InterPro" id="IPR023210">
    <property type="entry name" value="NADP_OxRdtase_dom"/>
</dbReference>
<dbReference type="InterPro" id="IPR036812">
    <property type="entry name" value="NAD(P)_OxRdtase_dom_sf"/>
</dbReference>
<comment type="caution">
    <text evidence="3">The sequence shown here is derived from an EMBL/GenBank/DDBJ whole genome shotgun (WGS) entry which is preliminary data.</text>
</comment>
<organism evidence="3 4">
    <name type="scientific">Mycena albidolilacea</name>
    <dbReference type="NCBI Taxonomy" id="1033008"/>
    <lineage>
        <taxon>Eukaryota</taxon>
        <taxon>Fungi</taxon>
        <taxon>Dikarya</taxon>
        <taxon>Basidiomycota</taxon>
        <taxon>Agaricomycotina</taxon>
        <taxon>Agaricomycetes</taxon>
        <taxon>Agaricomycetidae</taxon>
        <taxon>Agaricales</taxon>
        <taxon>Marasmiineae</taxon>
        <taxon>Mycenaceae</taxon>
        <taxon>Mycena</taxon>
    </lineage>
</organism>
<sequence>MLIGAPGSTEAVRVTAEATMELLDVFKRHGHTEVDTAAWVEQRRPGGAQNLHPPDCGVPTETLREVNKVYLEGAFERFGLSNYPAWEVAQICQICKRNGWVMPTVYQGVYNALHRAVEAELIPCLRAYGISFYIYNPLAGGFLTDRFNPDCKHGAHGRMRYWNEPNFKALDLLRPVVAPQGITESDSEPALRWLAHYSVLKKEFGDAVIIGAASEKHLQDNLVAMDKGPLPADILAALDAGWEETRTYHSRIPCKA</sequence>
<keyword evidence="1" id="KW-0560">Oxidoreductase</keyword>
<evidence type="ECO:0000259" key="2">
    <source>
        <dbReference type="Pfam" id="PF00248"/>
    </source>
</evidence>
<dbReference type="PANTHER" id="PTHR43364:SF4">
    <property type="entry name" value="NAD(P)-LINKED OXIDOREDUCTASE SUPERFAMILY PROTEIN"/>
    <property type="match status" value="1"/>
</dbReference>
<accession>A0AAD7EY07</accession>
<keyword evidence="4" id="KW-1185">Reference proteome</keyword>
<dbReference type="Proteomes" id="UP001218218">
    <property type="component" value="Unassembled WGS sequence"/>
</dbReference>
<dbReference type="GO" id="GO:0016491">
    <property type="term" value="F:oxidoreductase activity"/>
    <property type="evidence" value="ECO:0007669"/>
    <property type="project" value="UniProtKB-KW"/>
</dbReference>
<evidence type="ECO:0000256" key="1">
    <source>
        <dbReference type="ARBA" id="ARBA00023002"/>
    </source>
</evidence>
<dbReference type="Gene3D" id="3.20.20.100">
    <property type="entry name" value="NADP-dependent oxidoreductase domain"/>
    <property type="match status" value="1"/>
</dbReference>
<dbReference type="EMBL" id="JARIHO010000008">
    <property type="protein sequence ID" value="KAJ7356416.1"/>
    <property type="molecule type" value="Genomic_DNA"/>
</dbReference>
<evidence type="ECO:0000313" key="3">
    <source>
        <dbReference type="EMBL" id="KAJ7356416.1"/>
    </source>
</evidence>
<dbReference type="InterPro" id="IPR050523">
    <property type="entry name" value="AKR_Detox_Biosynth"/>
</dbReference>
<dbReference type="Pfam" id="PF00248">
    <property type="entry name" value="Aldo_ket_red"/>
    <property type="match status" value="1"/>
</dbReference>
<dbReference type="PANTHER" id="PTHR43364">
    <property type="entry name" value="NADH-SPECIFIC METHYLGLYOXAL REDUCTASE-RELATED"/>
    <property type="match status" value="1"/>
</dbReference>
<feature type="domain" description="NADP-dependent oxidoreductase" evidence="2">
    <location>
        <begin position="51"/>
        <end position="240"/>
    </location>
</feature>
<gene>
    <name evidence="3" type="ORF">DFH08DRAFT_921952</name>
</gene>
<dbReference type="SUPFAM" id="SSF51430">
    <property type="entry name" value="NAD(P)-linked oxidoreductase"/>
    <property type="match status" value="1"/>
</dbReference>
<protein>
    <submittedName>
        <fullName evidence="3">NADP-dependent oxidoreductase domain-containing protein</fullName>
    </submittedName>
</protein>
<name>A0AAD7EY07_9AGAR</name>
<reference evidence="3" key="1">
    <citation type="submission" date="2023-03" db="EMBL/GenBank/DDBJ databases">
        <title>Massive genome expansion in bonnet fungi (Mycena s.s.) driven by repeated elements and novel gene families across ecological guilds.</title>
        <authorList>
            <consortium name="Lawrence Berkeley National Laboratory"/>
            <person name="Harder C.B."/>
            <person name="Miyauchi S."/>
            <person name="Viragh M."/>
            <person name="Kuo A."/>
            <person name="Thoen E."/>
            <person name="Andreopoulos B."/>
            <person name="Lu D."/>
            <person name="Skrede I."/>
            <person name="Drula E."/>
            <person name="Henrissat B."/>
            <person name="Morin E."/>
            <person name="Kohler A."/>
            <person name="Barry K."/>
            <person name="LaButti K."/>
            <person name="Morin E."/>
            <person name="Salamov A."/>
            <person name="Lipzen A."/>
            <person name="Mereny Z."/>
            <person name="Hegedus B."/>
            <person name="Baldrian P."/>
            <person name="Stursova M."/>
            <person name="Weitz H."/>
            <person name="Taylor A."/>
            <person name="Grigoriev I.V."/>
            <person name="Nagy L.G."/>
            <person name="Martin F."/>
            <person name="Kauserud H."/>
        </authorList>
    </citation>
    <scope>NUCLEOTIDE SEQUENCE</scope>
    <source>
        <strain evidence="3">CBHHK002</strain>
    </source>
</reference>
<evidence type="ECO:0000313" key="4">
    <source>
        <dbReference type="Proteomes" id="UP001218218"/>
    </source>
</evidence>
<dbReference type="AlphaFoldDB" id="A0AAD7EY07"/>